<organism evidence="1 2">
    <name type="scientific">Chitinivorax tropicus</name>
    <dbReference type="NCBI Taxonomy" id="714531"/>
    <lineage>
        <taxon>Bacteria</taxon>
        <taxon>Pseudomonadati</taxon>
        <taxon>Pseudomonadota</taxon>
        <taxon>Betaproteobacteria</taxon>
        <taxon>Chitinivorax</taxon>
    </lineage>
</organism>
<evidence type="ECO:0000313" key="2">
    <source>
        <dbReference type="Proteomes" id="UP000575898"/>
    </source>
</evidence>
<keyword evidence="2" id="KW-1185">Reference proteome</keyword>
<dbReference type="SUPFAM" id="SSF54427">
    <property type="entry name" value="NTF2-like"/>
    <property type="match status" value="1"/>
</dbReference>
<sequence>MDIATPPAEQALINALVGRFFSLFTNRADRVPDLSEIQHLCLPECVIVHHAGDRMNVMSLASFTTPRQQLLTEGRLTGFAEWEESSQTQIHGHLAQRLSLYCKEGLLDGQPFTARGLKQMQFVRTPQGWRISAMSWQDAQPDWTPPEQLPLPIQAMSNCVGGD</sequence>
<comment type="caution">
    <text evidence="1">The sequence shown here is derived from an EMBL/GenBank/DDBJ whole genome shotgun (WGS) entry which is preliminary data.</text>
</comment>
<gene>
    <name evidence="1" type="ORF">HNQ59_001786</name>
</gene>
<proteinExistence type="predicted"/>
<name>A0A840MND6_9PROT</name>
<protein>
    <recommendedName>
        <fullName evidence="3">DUF4440 domain-containing protein</fullName>
    </recommendedName>
</protein>
<evidence type="ECO:0000313" key="1">
    <source>
        <dbReference type="EMBL" id="MBB5018497.1"/>
    </source>
</evidence>
<evidence type="ECO:0008006" key="3">
    <source>
        <dbReference type="Google" id="ProtNLM"/>
    </source>
</evidence>
<dbReference type="RefSeq" id="WP_184037865.1">
    <property type="nucleotide sequence ID" value="NZ_JACHHY010000009.1"/>
</dbReference>
<dbReference type="AlphaFoldDB" id="A0A840MND6"/>
<dbReference type="InterPro" id="IPR032710">
    <property type="entry name" value="NTF2-like_dom_sf"/>
</dbReference>
<reference evidence="1 2" key="1">
    <citation type="submission" date="2020-08" db="EMBL/GenBank/DDBJ databases">
        <title>Genomic Encyclopedia of Type Strains, Phase IV (KMG-IV): sequencing the most valuable type-strain genomes for metagenomic binning, comparative biology and taxonomic classification.</title>
        <authorList>
            <person name="Goeker M."/>
        </authorList>
    </citation>
    <scope>NUCLEOTIDE SEQUENCE [LARGE SCALE GENOMIC DNA]</scope>
    <source>
        <strain evidence="1 2">DSM 27165</strain>
    </source>
</reference>
<accession>A0A840MND6</accession>
<dbReference type="Proteomes" id="UP000575898">
    <property type="component" value="Unassembled WGS sequence"/>
</dbReference>
<dbReference type="EMBL" id="JACHHY010000009">
    <property type="protein sequence ID" value="MBB5018497.1"/>
    <property type="molecule type" value="Genomic_DNA"/>
</dbReference>